<dbReference type="Proteomes" id="UP000299102">
    <property type="component" value="Unassembled WGS sequence"/>
</dbReference>
<organism evidence="1 2">
    <name type="scientific">Eumeta variegata</name>
    <name type="common">Bagworm moth</name>
    <name type="synonym">Eumeta japonica</name>
    <dbReference type="NCBI Taxonomy" id="151549"/>
    <lineage>
        <taxon>Eukaryota</taxon>
        <taxon>Metazoa</taxon>
        <taxon>Ecdysozoa</taxon>
        <taxon>Arthropoda</taxon>
        <taxon>Hexapoda</taxon>
        <taxon>Insecta</taxon>
        <taxon>Pterygota</taxon>
        <taxon>Neoptera</taxon>
        <taxon>Endopterygota</taxon>
        <taxon>Lepidoptera</taxon>
        <taxon>Glossata</taxon>
        <taxon>Ditrysia</taxon>
        <taxon>Tineoidea</taxon>
        <taxon>Psychidae</taxon>
        <taxon>Oiketicinae</taxon>
        <taxon>Eumeta</taxon>
    </lineage>
</organism>
<dbReference type="AlphaFoldDB" id="A0A4C1U6C9"/>
<evidence type="ECO:0000313" key="1">
    <source>
        <dbReference type="EMBL" id="GBP21657.1"/>
    </source>
</evidence>
<keyword evidence="2" id="KW-1185">Reference proteome</keyword>
<proteinExistence type="predicted"/>
<dbReference type="EMBL" id="BGZK01000131">
    <property type="protein sequence ID" value="GBP21657.1"/>
    <property type="molecule type" value="Genomic_DNA"/>
</dbReference>
<accession>A0A4C1U6C9</accession>
<evidence type="ECO:0000313" key="2">
    <source>
        <dbReference type="Proteomes" id="UP000299102"/>
    </source>
</evidence>
<protein>
    <submittedName>
        <fullName evidence="1">Uncharacterized protein</fullName>
    </submittedName>
</protein>
<sequence>MKKNILFVGVERESVIRLKLYEGRSSCEVKRKEGGARFSGTCPRSAGEVDDTGHRARARLASTNTNYNSRLGPSGAGARHMMKAAATELKVLSEAQNVWLC</sequence>
<gene>
    <name evidence="1" type="ORF">EVAR_16203_1</name>
</gene>
<reference evidence="1 2" key="1">
    <citation type="journal article" date="2019" name="Commun. Biol.">
        <title>The bagworm genome reveals a unique fibroin gene that provides high tensile strength.</title>
        <authorList>
            <person name="Kono N."/>
            <person name="Nakamura H."/>
            <person name="Ohtoshi R."/>
            <person name="Tomita M."/>
            <person name="Numata K."/>
            <person name="Arakawa K."/>
        </authorList>
    </citation>
    <scope>NUCLEOTIDE SEQUENCE [LARGE SCALE GENOMIC DNA]</scope>
</reference>
<name>A0A4C1U6C9_EUMVA</name>
<comment type="caution">
    <text evidence="1">The sequence shown here is derived from an EMBL/GenBank/DDBJ whole genome shotgun (WGS) entry which is preliminary data.</text>
</comment>